<proteinExistence type="predicted"/>
<dbReference type="AlphaFoldDB" id="A0A6C0H8F1"/>
<reference evidence="1" key="1">
    <citation type="journal article" date="2020" name="Nature">
        <title>Giant virus diversity and host interactions through global metagenomics.</title>
        <authorList>
            <person name="Schulz F."/>
            <person name="Roux S."/>
            <person name="Paez-Espino D."/>
            <person name="Jungbluth S."/>
            <person name="Walsh D.A."/>
            <person name="Denef V.J."/>
            <person name="McMahon K.D."/>
            <person name="Konstantinidis K.T."/>
            <person name="Eloe-Fadrosh E.A."/>
            <person name="Kyrpides N.C."/>
            <person name="Woyke T."/>
        </authorList>
    </citation>
    <scope>NUCLEOTIDE SEQUENCE</scope>
    <source>
        <strain evidence="1">GVMAG-M-3300023179-82</strain>
    </source>
</reference>
<protein>
    <submittedName>
        <fullName evidence="1">Uncharacterized protein</fullName>
    </submittedName>
</protein>
<organism evidence="1">
    <name type="scientific">viral metagenome</name>
    <dbReference type="NCBI Taxonomy" id="1070528"/>
    <lineage>
        <taxon>unclassified sequences</taxon>
        <taxon>metagenomes</taxon>
        <taxon>organismal metagenomes</taxon>
    </lineage>
</organism>
<dbReference type="EMBL" id="MN739896">
    <property type="protein sequence ID" value="QHT76496.1"/>
    <property type="molecule type" value="Genomic_DNA"/>
</dbReference>
<accession>A0A6C0H8F1</accession>
<sequence length="55" mass="6339">MILNILIIQIINVYKSSMNKILSIKNLIYKLVIMNTDTIVVLNILNIIKILILTQ</sequence>
<name>A0A6C0H8F1_9ZZZZ</name>
<evidence type="ECO:0000313" key="1">
    <source>
        <dbReference type="EMBL" id="QHT76496.1"/>
    </source>
</evidence>